<dbReference type="InterPro" id="IPR023353">
    <property type="entry name" value="LemA-like_dom_sf"/>
</dbReference>
<keyword evidence="3" id="KW-1185">Reference proteome</keyword>
<organism evidence="2 3">
    <name type="scientific">Corynebacterium casei LMG S-19264</name>
    <dbReference type="NCBI Taxonomy" id="1285583"/>
    <lineage>
        <taxon>Bacteria</taxon>
        <taxon>Bacillati</taxon>
        <taxon>Actinomycetota</taxon>
        <taxon>Actinomycetes</taxon>
        <taxon>Mycobacteriales</taxon>
        <taxon>Corynebacteriaceae</taxon>
        <taxon>Corynebacterium</taxon>
    </lineage>
</organism>
<sequence length="170" mass="18831">MNTILLIIATVVITVMALWAYFTAQRLNTLHIRTDAALAQLQAMLDRRAAVIGVLIPSIAATATKAEGVPLRHGQFDERAQRERELNQAVHSFLETEPGLGSDLARGNSISANPQLVDAETRVHLAHRFYNEAVSDTRGLRLRPTVRVLRLGGTAPLPEFFEYSFKLDQS</sequence>
<name>A0ABM5PPQ0_9CORY</name>
<accession>A0ABM5PPQ0</accession>
<evidence type="ECO:0000313" key="2">
    <source>
        <dbReference type="EMBL" id="AHI19918.1"/>
    </source>
</evidence>
<evidence type="ECO:0000313" key="3">
    <source>
        <dbReference type="Proteomes" id="UP000019226"/>
    </source>
</evidence>
<dbReference type="GeneID" id="82877495"/>
<dbReference type="RefSeq" id="WP_006823591.1">
    <property type="nucleotide sequence ID" value="NZ_CP004350.1"/>
</dbReference>
<dbReference type="EMBL" id="CP004350">
    <property type="protein sequence ID" value="AHI19918.1"/>
    <property type="molecule type" value="Genomic_DNA"/>
</dbReference>
<reference evidence="3" key="1">
    <citation type="submission" date="2013-02" db="EMBL/GenBank/DDBJ databases">
        <title>The complete genome sequence of Corynebacterium casei LMG S-19264 (=DSM 44701).</title>
        <authorList>
            <person name="Ruckert C."/>
            <person name="Albersmeier A."/>
            <person name="Kalinowski J."/>
        </authorList>
    </citation>
    <scope>NUCLEOTIDE SEQUENCE [LARGE SCALE GENOMIC DNA]</scope>
    <source>
        <strain evidence="3">LMG S-19264</strain>
    </source>
</reference>
<keyword evidence="1" id="KW-0812">Transmembrane</keyword>
<feature type="transmembrane region" description="Helical" evidence="1">
    <location>
        <begin position="6"/>
        <end position="24"/>
    </location>
</feature>
<protein>
    <recommendedName>
        <fullName evidence="4">Secreted protein</fullName>
    </recommendedName>
</protein>
<proteinExistence type="predicted"/>
<gene>
    <name evidence="2" type="ORF">CCASEI_06735</name>
</gene>
<keyword evidence="1" id="KW-0472">Membrane</keyword>
<keyword evidence="1" id="KW-1133">Transmembrane helix</keyword>
<evidence type="ECO:0008006" key="4">
    <source>
        <dbReference type="Google" id="ProtNLM"/>
    </source>
</evidence>
<evidence type="ECO:0000256" key="1">
    <source>
        <dbReference type="SAM" id="Phobius"/>
    </source>
</evidence>
<dbReference type="SUPFAM" id="SSF140478">
    <property type="entry name" value="LemA-like"/>
    <property type="match status" value="1"/>
</dbReference>
<dbReference type="Gene3D" id="1.20.1440.20">
    <property type="entry name" value="LemA-like domain"/>
    <property type="match status" value="1"/>
</dbReference>
<dbReference type="Proteomes" id="UP000019226">
    <property type="component" value="Chromosome"/>
</dbReference>